<dbReference type="InterPro" id="IPR013589">
    <property type="entry name" value="Bac_transglu_N"/>
</dbReference>
<accession>A0A918Q9N1</accession>
<reference evidence="2" key="2">
    <citation type="submission" date="2020-09" db="EMBL/GenBank/DDBJ databases">
        <authorList>
            <person name="Sun Q."/>
            <person name="Kim S."/>
        </authorList>
    </citation>
    <scope>NUCLEOTIDE SEQUENCE</scope>
    <source>
        <strain evidence="2">KCTC 12368</strain>
    </source>
</reference>
<dbReference type="Proteomes" id="UP000619457">
    <property type="component" value="Unassembled WGS sequence"/>
</dbReference>
<dbReference type="AlphaFoldDB" id="A0A918Q9N1"/>
<dbReference type="RefSeq" id="WP_018473550.1">
    <property type="nucleotide sequence ID" value="NZ_BMWX01000008.1"/>
</dbReference>
<comment type="caution">
    <text evidence="2">The sequence shown here is derived from an EMBL/GenBank/DDBJ whole genome shotgun (WGS) entry which is preliminary data.</text>
</comment>
<dbReference type="InterPro" id="IPR002931">
    <property type="entry name" value="Transglutaminase-like"/>
</dbReference>
<gene>
    <name evidence="2" type="ORF">GCM10007049_34590</name>
</gene>
<dbReference type="InterPro" id="IPR038765">
    <property type="entry name" value="Papain-like_cys_pep_sf"/>
</dbReference>
<dbReference type="EMBL" id="BMWX01000008">
    <property type="protein sequence ID" value="GGZ38521.1"/>
    <property type="molecule type" value="Genomic_DNA"/>
</dbReference>
<name>A0A918Q9N1_9BACT</name>
<dbReference type="PANTHER" id="PTHR33490:SF1">
    <property type="entry name" value="SLL1233 PROTEIN"/>
    <property type="match status" value="1"/>
</dbReference>
<dbReference type="PANTHER" id="PTHR33490">
    <property type="entry name" value="BLR5614 PROTEIN-RELATED"/>
    <property type="match status" value="1"/>
</dbReference>
<sequence length="287" mass="32866">MNIKKRLRIKHWTAYTYDSPVELTPQKILLSPSTRRHVHILSHKTEFLPHPQGVNQRLDMEGNLFQQIWFNQKINYFEINNLIELTTSAVNPFEFIIEKGFEQVDQFGNITFHYTDEKKTFLSPYLIHQVSSPIRSLSAQYLNKSDGVVDFMVKITAHLHQVCDHIIRDDPGIWEPEKTLKEEKGSCRDLAWLLIMILRAEGIASRFVSGYAYNPELDENHELHAWVEAYCPGAGWIGLDPSLGLLTDHGYIPLSASYLAHLTLPVIGTFSGIASSNLESTVEIKEF</sequence>
<feature type="domain" description="Transglutaminase-like" evidence="1">
    <location>
        <begin position="179"/>
        <end position="243"/>
    </location>
</feature>
<evidence type="ECO:0000313" key="3">
    <source>
        <dbReference type="Proteomes" id="UP000619457"/>
    </source>
</evidence>
<proteinExistence type="predicted"/>
<dbReference type="SUPFAM" id="SSF54001">
    <property type="entry name" value="Cysteine proteinases"/>
    <property type="match status" value="1"/>
</dbReference>
<keyword evidence="3" id="KW-1185">Reference proteome</keyword>
<organism evidence="2 3">
    <name type="scientific">Echinicola pacifica</name>
    <dbReference type="NCBI Taxonomy" id="346377"/>
    <lineage>
        <taxon>Bacteria</taxon>
        <taxon>Pseudomonadati</taxon>
        <taxon>Bacteroidota</taxon>
        <taxon>Cytophagia</taxon>
        <taxon>Cytophagales</taxon>
        <taxon>Cyclobacteriaceae</taxon>
        <taxon>Echinicola</taxon>
    </lineage>
</organism>
<reference evidence="2" key="1">
    <citation type="journal article" date="2014" name="Int. J. Syst. Evol. Microbiol.">
        <title>Complete genome sequence of Corynebacterium casei LMG S-19264T (=DSM 44701T), isolated from a smear-ripened cheese.</title>
        <authorList>
            <consortium name="US DOE Joint Genome Institute (JGI-PGF)"/>
            <person name="Walter F."/>
            <person name="Albersmeier A."/>
            <person name="Kalinowski J."/>
            <person name="Ruckert C."/>
        </authorList>
    </citation>
    <scope>NUCLEOTIDE SEQUENCE</scope>
    <source>
        <strain evidence="2">KCTC 12368</strain>
    </source>
</reference>
<evidence type="ECO:0000259" key="1">
    <source>
        <dbReference type="SMART" id="SM00460"/>
    </source>
</evidence>
<dbReference type="Pfam" id="PF08379">
    <property type="entry name" value="Bact_transglu_N"/>
    <property type="match status" value="1"/>
</dbReference>
<evidence type="ECO:0000313" key="2">
    <source>
        <dbReference type="EMBL" id="GGZ38521.1"/>
    </source>
</evidence>
<protein>
    <recommendedName>
        <fullName evidence="1">Transglutaminase-like domain-containing protein</fullName>
    </recommendedName>
</protein>
<dbReference type="Gene3D" id="3.10.620.30">
    <property type="match status" value="1"/>
</dbReference>
<dbReference type="Pfam" id="PF01841">
    <property type="entry name" value="Transglut_core"/>
    <property type="match status" value="1"/>
</dbReference>
<dbReference type="SMART" id="SM00460">
    <property type="entry name" value="TGc"/>
    <property type="match status" value="1"/>
</dbReference>